<keyword evidence="1" id="KW-0812">Transmembrane</keyword>
<proteinExistence type="predicted"/>
<keyword evidence="3" id="KW-1185">Reference proteome</keyword>
<accession>A0A8H7LCW8</accession>
<name>A0A8H7LCW8_9ASCO</name>
<gene>
    <name evidence="2" type="ORF">HF325_002483</name>
</gene>
<evidence type="ECO:0000313" key="3">
    <source>
        <dbReference type="Proteomes" id="UP000649328"/>
    </source>
</evidence>
<protein>
    <submittedName>
        <fullName evidence="2">Uncharacterized protein</fullName>
    </submittedName>
</protein>
<evidence type="ECO:0000313" key="2">
    <source>
        <dbReference type="EMBL" id="KAF8003238.1"/>
    </source>
</evidence>
<feature type="transmembrane region" description="Helical" evidence="1">
    <location>
        <begin position="85"/>
        <end position="102"/>
    </location>
</feature>
<keyword evidence="1" id="KW-1133">Transmembrane helix</keyword>
<reference evidence="2" key="1">
    <citation type="submission" date="2020-10" db="EMBL/GenBank/DDBJ databases">
        <title>The Whole-Genome Sequence of Metschnikowia persimmonesis, a Novel Endophytic Yeast Species Isolated from Medicinal Plant Diospyros kaki Thumb.</title>
        <authorList>
            <person name="Rahmat E."/>
            <person name="Kang Y."/>
        </authorList>
    </citation>
    <scope>NUCLEOTIDE SEQUENCE</scope>
    <source>
        <strain evidence="2">KIOM G15050</strain>
    </source>
</reference>
<dbReference type="EMBL" id="JACBPP010000003">
    <property type="protein sequence ID" value="KAF8003238.1"/>
    <property type="molecule type" value="Genomic_DNA"/>
</dbReference>
<dbReference type="AlphaFoldDB" id="A0A8H7LCW8"/>
<evidence type="ECO:0000256" key="1">
    <source>
        <dbReference type="SAM" id="Phobius"/>
    </source>
</evidence>
<sequence length="103" mass="10992">MSLLVDSGVSISTQMPSITMLLGLQQVTVVPSEDYVHSDSQSTPSSTLALLNDSLIEVSSLPSSTLARSSAPLSDAAFCKGSRNYITFMVFLLLFINVGFVLM</sequence>
<organism evidence="2 3">
    <name type="scientific">Metschnikowia pulcherrima</name>
    <dbReference type="NCBI Taxonomy" id="27326"/>
    <lineage>
        <taxon>Eukaryota</taxon>
        <taxon>Fungi</taxon>
        <taxon>Dikarya</taxon>
        <taxon>Ascomycota</taxon>
        <taxon>Saccharomycotina</taxon>
        <taxon>Pichiomycetes</taxon>
        <taxon>Metschnikowiaceae</taxon>
        <taxon>Metschnikowia</taxon>
    </lineage>
</organism>
<dbReference type="Proteomes" id="UP000649328">
    <property type="component" value="Unassembled WGS sequence"/>
</dbReference>
<comment type="caution">
    <text evidence="2">The sequence shown here is derived from an EMBL/GenBank/DDBJ whole genome shotgun (WGS) entry which is preliminary data.</text>
</comment>
<keyword evidence="1" id="KW-0472">Membrane</keyword>